<evidence type="ECO:0000259" key="1">
    <source>
        <dbReference type="PROSITE" id="PS51186"/>
    </source>
</evidence>
<accession>H6NBT7</accession>
<dbReference type="PANTHER" id="PTHR37817">
    <property type="entry name" value="N-ACETYLTRANSFERASE EIS"/>
    <property type="match status" value="1"/>
</dbReference>
<evidence type="ECO:0000313" key="3">
    <source>
        <dbReference type="Proteomes" id="UP000007523"/>
    </source>
</evidence>
<gene>
    <name evidence="2" type="ORF">PM3016_947</name>
</gene>
<sequence length="394" mass="45148">MSGNINIRRMGREDWNESLDLSSFAFQYPLTPEEREERLAQMVPEEQWGAYVEDKLAARMTVLNLETWIQGKVYAMGGIAGVATWPEYRRGGLVSKLLCNALSVMREQGQTVSFLHPFQFAFYRRYGWETYAEYKQYEIAVGQLPRFEPQGGRVVRGEPDIALLDSLYETYAQCYNGMLKRTESWWKNRILERKKGTTAVYYGADGEAAGYVHYQVKDRVCTVHELVHLKREARLALWRFLADHDSMIDKLVIRVPNDDRLPFLLDDPRIKQETIPYFMARIVDVKSFIEKYPFVSGAEAAFLLEIQDEHADWNNGVFTVTVDESGTARVAAEPLQVSDLPSVSCSIQTLTALLTGYQRPSFLQDIGRLQGTLQGLGMLERLVPARTTYLADFF</sequence>
<dbReference type="InterPro" id="IPR000182">
    <property type="entry name" value="GNAT_dom"/>
</dbReference>
<protein>
    <submittedName>
        <fullName evidence="2">GCN5-like N-acetyltransferase</fullName>
    </submittedName>
</protein>
<dbReference type="Proteomes" id="UP000007523">
    <property type="component" value="Chromosome"/>
</dbReference>
<dbReference type="InterPro" id="IPR036527">
    <property type="entry name" value="SCP2_sterol-bd_dom_sf"/>
</dbReference>
<dbReference type="GO" id="GO:0034069">
    <property type="term" value="F:aminoglycoside N-acetyltransferase activity"/>
    <property type="evidence" value="ECO:0007669"/>
    <property type="project" value="TreeGrafter"/>
</dbReference>
<dbReference type="InterPro" id="IPR051554">
    <property type="entry name" value="Acetyltransferase_Eis"/>
</dbReference>
<dbReference type="GO" id="GO:0030649">
    <property type="term" value="P:aminoglycoside antibiotic catabolic process"/>
    <property type="evidence" value="ECO:0007669"/>
    <property type="project" value="TreeGrafter"/>
</dbReference>
<organism evidence="2 3">
    <name type="scientific">Paenibacillus mucilaginosus 3016</name>
    <dbReference type="NCBI Taxonomy" id="1116391"/>
    <lineage>
        <taxon>Bacteria</taxon>
        <taxon>Bacillati</taxon>
        <taxon>Bacillota</taxon>
        <taxon>Bacilli</taxon>
        <taxon>Bacillales</taxon>
        <taxon>Paenibacillaceae</taxon>
        <taxon>Paenibacillus</taxon>
    </lineage>
</organism>
<dbReference type="AlphaFoldDB" id="H6NBT7"/>
<dbReference type="KEGG" id="pmq:PM3016_947"/>
<proteinExistence type="predicted"/>
<dbReference type="Pfam" id="PF13530">
    <property type="entry name" value="SCP2_2"/>
    <property type="match status" value="1"/>
</dbReference>
<reference evidence="2 3" key="1">
    <citation type="journal article" date="2012" name="J. Bacteriol.">
        <title>Complete Genome Sequence of Paenibacillus mucilaginosus 3016, a Bacterium Functional as Microbial Fertilizer.</title>
        <authorList>
            <person name="Ma M."/>
            <person name="Wang Z."/>
            <person name="Li L."/>
            <person name="Jiang X."/>
            <person name="Guan D."/>
            <person name="Cao F."/>
            <person name="Chen H."/>
            <person name="Wang X."/>
            <person name="Shen D."/>
            <person name="Du B."/>
            <person name="Li J."/>
        </authorList>
    </citation>
    <scope>NUCLEOTIDE SEQUENCE [LARGE SCALE GENOMIC DNA]</scope>
    <source>
        <strain evidence="2 3">3016</strain>
    </source>
</reference>
<dbReference type="HOGENOM" id="CLU_050659_1_1_9"/>
<dbReference type="EMBL" id="CP003235">
    <property type="protein sequence ID" value="AFC27888.1"/>
    <property type="molecule type" value="Genomic_DNA"/>
</dbReference>
<dbReference type="Gene3D" id="3.40.630.30">
    <property type="match status" value="2"/>
</dbReference>
<keyword evidence="3" id="KW-1185">Reference proteome</keyword>
<dbReference type="InterPro" id="IPR016181">
    <property type="entry name" value="Acyl_CoA_acyltransferase"/>
</dbReference>
<dbReference type="PANTHER" id="PTHR37817:SF1">
    <property type="entry name" value="N-ACETYLTRANSFERASE EIS"/>
    <property type="match status" value="1"/>
</dbReference>
<dbReference type="SUPFAM" id="SSF55729">
    <property type="entry name" value="Acyl-CoA N-acyltransferases (Nat)"/>
    <property type="match status" value="1"/>
</dbReference>
<dbReference type="Pfam" id="PF17668">
    <property type="entry name" value="Acetyltransf_17"/>
    <property type="match status" value="1"/>
</dbReference>
<dbReference type="InterPro" id="IPR025559">
    <property type="entry name" value="Eis_dom"/>
</dbReference>
<keyword evidence="2" id="KW-0808">Transferase</keyword>
<dbReference type="CDD" id="cd04301">
    <property type="entry name" value="NAT_SF"/>
    <property type="match status" value="1"/>
</dbReference>
<name>H6NBT7_9BACL</name>
<dbReference type="SUPFAM" id="SSF55718">
    <property type="entry name" value="SCP-like"/>
    <property type="match status" value="1"/>
</dbReference>
<feature type="domain" description="N-acetyltransferase" evidence="1">
    <location>
        <begin position="5"/>
        <end position="150"/>
    </location>
</feature>
<dbReference type="Pfam" id="PF13527">
    <property type="entry name" value="Acetyltransf_9"/>
    <property type="match status" value="1"/>
</dbReference>
<evidence type="ECO:0000313" key="2">
    <source>
        <dbReference type="EMBL" id="AFC27888.1"/>
    </source>
</evidence>
<dbReference type="Gene3D" id="3.30.1050.10">
    <property type="entry name" value="SCP2 sterol-binding domain"/>
    <property type="match status" value="1"/>
</dbReference>
<dbReference type="PROSITE" id="PS51186">
    <property type="entry name" value="GNAT"/>
    <property type="match status" value="1"/>
</dbReference>
<dbReference type="STRING" id="1116391.PM3016_947"/>
<dbReference type="RefSeq" id="WP_014368626.1">
    <property type="nucleotide sequence ID" value="NC_016935.1"/>
</dbReference>
<dbReference type="InterPro" id="IPR041380">
    <property type="entry name" value="Acetyltransf_17"/>
</dbReference>